<organism evidence="5 6">
    <name type="scientific">Saxophila tyrrhenica</name>
    <dbReference type="NCBI Taxonomy" id="1690608"/>
    <lineage>
        <taxon>Eukaryota</taxon>
        <taxon>Fungi</taxon>
        <taxon>Dikarya</taxon>
        <taxon>Ascomycota</taxon>
        <taxon>Pezizomycotina</taxon>
        <taxon>Dothideomycetes</taxon>
        <taxon>Dothideomycetidae</taxon>
        <taxon>Mycosphaerellales</taxon>
        <taxon>Extremaceae</taxon>
        <taxon>Saxophila</taxon>
    </lineage>
</organism>
<dbReference type="Pfam" id="PF11559">
    <property type="entry name" value="ADIP"/>
    <property type="match status" value="1"/>
</dbReference>
<dbReference type="InterPro" id="IPR021622">
    <property type="entry name" value="Afadin/alpha-actinin-bd"/>
</dbReference>
<feature type="compositionally biased region" description="Basic and acidic residues" evidence="4">
    <location>
        <begin position="460"/>
        <end position="471"/>
    </location>
</feature>
<comment type="similarity">
    <text evidence="1">Belongs to the ADIP family.</text>
</comment>
<feature type="coiled-coil region" evidence="3">
    <location>
        <begin position="81"/>
        <end position="136"/>
    </location>
</feature>
<feature type="region of interest" description="Disordered" evidence="4">
    <location>
        <begin position="511"/>
        <end position="558"/>
    </location>
</feature>
<keyword evidence="2 3" id="KW-0175">Coiled coil</keyword>
<dbReference type="GeneID" id="89925663"/>
<evidence type="ECO:0000256" key="1">
    <source>
        <dbReference type="ARBA" id="ARBA00009291"/>
    </source>
</evidence>
<proteinExistence type="inferred from homology"/>
<dbReference type="AlphaFoldDB" id="A0AAV9PGC1"/>
<protein>
    <recommendedName>
        <fullName evidence="7">NIMA interactive protein</fullName>
    </recommendedName>
</protein>
<evidence type="ECO:0000313" key="6">
    <source>
        <dbReference type="Proteomes" id="UP001337655"/>
    </source>
</evidence>
<feature type="region of interest" description="Disordered" evidence="4">
    <location>
        <begin position="380"/>
        <end position="499"/>
    </location>
</feature>
<dbReference type="PANTHER" id="PTHR47057:SF1">
    <property type="entry name" value="AFADIN_ALPHA-ACTININ-BINDING PROTEIN"/>
    <property type="match status" value="1"/>
</dbReference>
<evidence type="ECO:0008006" key="7">
    <source>
        <dbReference type="Google" id="ProtNLM"/>
    </source>
</evidence>
<dbReference type="PANTHER" id="PTHR47057">
    <property type="entry name" value="AFADIN/ALPHA-ACTININ-BINDING"/>
    <property type="match status" value="1"/>
</dbReference>
<name>A0AAV9PGC1_9PEZI</name>
<accession>A0AAV9PGC1</accession>
<gene>
    <name evidence="5" type="ORF">LTR77_004317</name>
</gene>
<dbReference type="RefSeq" id="XP_064660201.1">
    <property type="nucleotide sequence ID" value="XM_064801571.1"/>
</dbReference>
<evidence type="ECO:0000256" key="4">
    <source>
        <dbReference type="SAM" id="MobiDB-lite"/>
    </source>
</evidence>
<keyword evidence="6" id="KW-1185">Reference proteome</keyword>
<dbReference type="Proteomes" id="UP001337655">
    <property type="component" value="Unassembled WGS sequence"/>
</dbReference>
<feature type="compositionally biased region" description="Acidic residues" evidence="4">
    <location>
        <begin position="430"/>
        <end position="453"/>
    </location>
</feature>
<feature type="compositionally biased region" description="Basic residues" evidence="4">
    <location>
        <begin position="528"/>
        <end position="541"/>
    </location>
</feature>
<sequence length="558" mass="62365">MDHESLRTASMYLNNLLLARGLLRNSTAIDFVKPSKESRAQIINLVHDLILREDRDREQREHVATTLRTLRADDNRKNHEIERLTTKNEEAARSLVQAQAAERAAQTELKKVERSMKSLQDQTAKLKTTLAQVRTQCTNDVRKRDLEVARLKTHLQGQQRGNKVGMAAPSMTITGGARRANVDASRHNLEDPEYSLRQETTEFLTQLSQSLSDENDSLITLIRGALGTMRELLGQPANAKHPDSAIGSTGSHEDGKADANMLHPLPTSYETLAADLEGALTQLKTILTNPSFASIEEVEVRDEEIVRLREGWERMEHRWKEVLHMMDGWRRRMNTGYTINIDDLRAGMGLVSPEHMKLNERPQDHSPEQSFVNEDVSEIKLPGSDSESSMVLDPPRLTDGGQSIPKRKRDAMEPPEFFDLRPSSRRQEPDPEEAEEVDVDQGATEEPEYSEEENAPRMTIAEKLDLARAEAEEAAATKSSKSKARSSRLPVSMNGQAKGPVAAVALDGAGDSELDDTLGKMMPSPVAKKSKIKGRPRRRKSTLNPEELEALLVESEGM</sequence>
<evidence type="ECO:0000256" key="3">
    <source>
        <dbReference type="SAM" id="Coils"/>
    </source>
</evidence>
<dbReference type="EMBL" id="JAVRRT010000006">
    <property type="protein sequence ID" value="KAK5171173.1"/>
    <property type="molecule type" value="Genomic_DNA"/>
</dbReference>
<reference evidence="5 6" key="1">
    <citation type="submission" date="2023-08" db="EMBL/GenBank/DDBJ databases">
        <title>Black Yeasts Isolated from many extreme environments.</title>
        <authorList>
            <person name="Coleine C."/>
            <person name="Stajich J.E."/>
            <person name="Selbmann L."/>
        </authorList>
    </citation>
    <scope>NUCLEOTIDE SEQUENCE [LARGE SCALE GENOMIC DNA]</scope>
    <source>
        <strain evidence="5 6">CCFEE 5935</strain>
    </source>
</reference>
<evidence type="ECO:0000256" key="2">
    <source>
        <dbReference type="ARBA" id="ARBA00023054"/>
    </source>
</evidence>
<evidence type="ECO:0000313" key="5">
    <source>
        <dbReference type="EMBL" id="KAK5171173.1"/>
    </source>
</evidence>
<feature type="region of interest" description="Disordered" evidence="4">
    <location>
        <begin position="236"/>
        <end position="256"/>
    </location>
</feature>
<comment type="caution">
    <text evidence="5">The sequence shown here is derived from an EMBL/GenBank/DDBJ whole genome shotgun (WGS) entry which is preliminary data.</text>
</comment>